<gene>
    <name evidence="14" type="ORF">GSOID_T00006082001</name>
</gene>
<dbReference type="GO" id="GO:0016020">
    <property type="term" value="C:membrane"/>
    <property type="evidence" value="ECO:0007669"/>
    <property type="project" value="UniProtKB-SubCell"/>
</dbReference>
<evidence type="ECO:0000313" key="14">
    <source>
        <dbReference type="EMBL" id="CBY07003.1"/>
    </source>
</evidence>
<dbReference type="EC" id="2.7.8.41" evidence="10"/>
<dbReference type="EMBL" id="FN653016">
    <property type="protein sequence ID" value="CBY07003.1"/>
    <property type="molecule type" value="Genomic_DNA"/>
</dbReference>
<sequence>MDGRYQPLLFCLKKEVYREKIKEKTLEQREKIRHHASEQREKFREKSLEQRDRLREKSIEQRDKIRDKSIEQREKFREKSIEQREKLREKSVEQREKFREKSLEQQEKFREKGREIRERAVRENWYTIPNAISAGRIVLAPITGYCITHGHYEAALYLNVVSMISDFLDGKIARTWPSQASTLGTALDPLADKITMLAVYSAFAVAGDIPLWLFGTIIGRDVALVLGTSIIRYQTLPAPKTLKRYFDFGLVSVKLNPTWISKTNTVLQFLLPVWLLTQSSGFLSSYAFLTAPFCYLTFSTTFISTFEYFVFRRDLLTRKKVITKIAN</sequence>
<dbReference type="GO" id="GO:0032049">
    <property type="term" value="P:cardiolipin biosynthetic process"/>
    <property type="evidence" value="ECO:0007669"/>
    <property type="project" value="TreeGrafter"/>
</dbReference>
<keyword evidence="6" id="KW-0443">Lipid metabolism</keyword>
<evidence type="ECO:0000256" key="11">
    <source>
        <dbReference type="ARBA" id="ARBA00047433"/>
    </source>
</evidence>
<keyword evidence="4 13" id="KW-0812">Transmembrane</keyword>
<evidence type="ECO:0000256" key="10">
    <source>
        <dbReference type="ARBA" id="ARBA00039001"/>
    </source>
</evidence>
<name>E4WTD2_OIKDI</name>
<comment type="catalytic activity">
    <reaction evidence="11">
        <text>a CDP-1,2-diacyl-sn-glycerol + a 1,2-diacyl-sn-glycero-3-phospho-(1'-sn-glycerol) = a cardiolipin + CMP + H(+)</text>
        <dbReference type="Rhea" id="RHEA:32931"/>
        <dbReference type="ChEBI" id="CHEBI:15378"/>
        <dbReference type="ChEBI" id="CHEBI:58332"/>
        <dbReference type="ChEBI" id="CHEBI:60377"/>
        <dbReference type="ChEBI" id="CHEBI:62237"/>
        <dbReference type="ChEBI" id="CHEBI:64716"/>
        <dbReference type="EC" id="2.7.8.41"/>
    </reaction>
</comment>
<keyword evidence="3" id="KW-0808">Transferase</keyword>
<dbReference type="InterPro" id="IPR000462">
    <property type="entry name" value="CDP-OH_P_trans"/>
</dbReference>
<evidence type="ECO:0000256" key="4">
    <source>
        <dbReference type="ARBA" id="ARBA00022692"/>
    </source>
</evidence>
<evidence type="ECO:0000256" key="3">
    <source>
        <dbReference type="ARBA" id="ARBA00022679"/>
    </source>
</evidence>
<keyword evidence="8" id="KW-0594">Phospholipid biosynthesis</keyword>
<keyword evidence="2" id="KW-0444">Lipid biosynthesis</keyword>
<evidence type="ECO:0000256" key="6">
    <source>
        <dbReference type="ARBA" id="ARBA00023098"/>
    </source>
</evidence>
<dbReference type="InterPro" id="IPR043130">
    <property type="entry name" value="CDP-OH_PTrfase_TM_dom"/>
</dbReference>
<dbReference type="GO" id="GO:0043337">
    <property type="term" value="F:cardiolipin synthase (CMP-forming)"/>
    <property type="evidence" value="ECO:0007669"/>
    <property type="project" value="UniProtKB-EC"/>
</dbReference>
<reference evidence="14" key="1">
    <citation type="journal article" date="2010" name="Science">
        <title>Plasticity of animal genome architecture unmasked by rapid evolution of a pelagic tunicate.</title>
        <authorList>
            <person name="Denoeud F."/>
            <person name="Henriet S."/>
            <person name="Mungpakdee S."/>
            <person name="Aury J.M."/>
            <person name="Da Silva C."/>
            <person name="Brinkmann H."/>
            <person name="Mikhaleva J."/>
            <person name="Olsen L.C."/>
            <person name="Jubin C."/>
            <person name="Canestro C."/>
            <person name="Bouquet J.M."/>
            <person name="Danks G."/>
            <person name="Poulain J."/>
            <person name="Campsteijn C."/>
            <person name="Adamski M."/>
            <person name="Cross I."/>
            <person name="Yadetie F."/>
            <person name="Muffato M."/>
            <person name="Louis A."/>
            <person name="Butcher S."/>
            <person name="Tsagkogeorga G."/>
            <person name="Konrad A."/>
            <person name="Singh S."/>
            <person name="Jensen M.F."/>
            <person name="Cong E.H."/>
            <person name="Eikeseth-Otteraa H."/>
            <person name="Noel B."/>
            <person name="Anthouard V."/>
            <person name="Porcel B.M."/>
            <person name="Kachouri-Lafond R."/>
            <person name="Nishino A."/>
            <person name="Ugolini M."/>
            <person name="Chourrout P."/>
            <person name="Nishida H."/>
            <person name="Aasland R."/>
            <person name="Huzurbazar S."/>
            <person name="Westhof E."/>
            <person name="Delsuc F."/>
            <person name="Lehrach H."/>
            <person name="Reinhardt R."/>
            <person name="Weissenbach J."/>
            <person name="Roy S.W."/>
            <person name="Artiguenave F."/>
            <person name="Postlethwait J.H."/>
            <person name="Manak J.R."/>
            <person name="Thompson E.M."/>
            <person name="Jaillon O."/>
            <person name="Du Pasquier L."/>
            <person name="Boudinot P."/>
            <person name="Liberles D.A."/>
            <person name="Volff J.N."/>
            <person name="Philippe H."/>
            <person name="Lenhard B."/>
            <person name="Roest Crollius H."/>
            <person name="Wincker P."/>
            <person name="Chourrout D."/>
        </authorList>
    </citation>
    <scope>NUCLEOTIDE SEQUENCE [LARGE SCALE GENOMIC DNA]</scope>
</reference>
<feature type="region of interest" description="Disordered" evidence="12">
    <location>
        <begin position="28"/>
        <end position="66"/>
    </location>
</feature>
<keyword evidence="5 13" id="KW-1133">Transmembrane helix</keyword>
<protein>
    <recommendedName>
        <fullName evidence="10">cardiolipin synthase (CMP-forming)</fullName>
        <ecNumber evidence="10">2.7.8.41</ecNumber>
    </recommendedName>
</protein>
<dbReference type="OrthoDB" id="10020554at2759"/>
<dbReference type="GO" id="GO:0005739">
    <property type="term" value="C:mitochondrion"/>
    <property type="evidence" value="ECO:0007669"/>
    <property type="project" value="TreeGrafter"/>
</dbReference>
<evidence type="ECO:0000256" key="2">
    <source>
        <dbReference type="ARBA" id="ARBA00022516"/>
    </source>
</evidence>
<keyword evidence="7 13" id="KW-0472">Membrane</keyword>
<evidence type="ECO:0000313" key="15">
    <source>
        <dbReference type="Proteomes" id="UP000001307"/>
    </source>
</evidence>
<evidence type="ECO:0000256" key="1">
    <source>
        <dbReference type="ARBA" id="ARBA00004141"/>
    </source>
</evidence>
<keyword evidence="9" id="KW-1208">Phospholipid metabolism</keyword>
<dbReference type="AlphaFoldDB" id="E4WTD2"/>
<evidence type="ECO:0000256" key="9">
    <source>
        <dbReference type="ARBA" id="ARBA00023264"/>
    </source>
</evidence>
<keyword evidence="15" id="KW-1185">Reference proteome</keyword>
<evidence type="ECO:0000256" key="5">
    <source>
        <dbReference type="ARBA" id="ARBA00022989"/>
    </source>
</evidence>
<evidence type="ECO:0000256" key="8">
    <source>
        <dbReference type="ARBA" id="ARBA00023209"/>
    </source>
</evidence>
<evidence type="ECO:0000256" key="7">
    <source>
        <dbReference type="ARBA" id="ARBA00023136"/>
    </source>
</evidence>
<dbReference type="Proteomes" id="UP000001307">
    <property type="component" value="Unassembled WGS sequence"/>
</dbReference>
<feature type="transmembrane region" description="Helical" evidence="13">
    <location>
        <begin position="286"/>
        <end position="310"/>
    </location>
</feature>
<dbReference type="Pfam" id="PF01066">
    <property type="entry name" value="CDP-OH_P_transf"/>
    <property type="match status" value="1"/>
</dbReference>
<comment type="subcellular location">
    <subcellularLocation>
        <location evidence="1">Membrane</location>
        <topology evidence="1">Multi-pass membrane protein</topology>
    </subcellularLocation>
</comment>
<dbReference type="InterPro" id="IPR050324">
    <property type="entry name" value="CDP-alcohol_PTase-I"/>
</dbReference>
<organism evidence="14">
    <name type="scientific">Oikopleura dioica</name>
    <name type="common">Tunicate</name>
    <dbReference type="NCBI Taxonomy" id="34765"/>
    <lineage>
        <taxon>Eukaryota</taxon>
        <taxon>Metazoa</taxon>
        <taxon>Chordata</taxon>
        <taxon>Tunicata</taxon>
        <taxon>Appendicularia</taxon>
        <taxon>Copelata</taxon>
        <taxon>Oikopleuridae</taxon>
        <taxon>Oikopleura</taxon>
    </lineage>
</organism>
<accession>E4WTD2</accession>
<proteinExistence type="predicted"/>
<dbReference type="PANTHER" id="PTHR14269">
    <property type="entry name" value="CDP-DIACYLGLYCEROL--GLYCEROL-3-PHOSPHATE 3-PHOSPHATIDYLTRANSFERASE-RELATED"/>
    <property type="match status" value="1"/>
</dbReference>
<dbReference type="PANTHER" id="PTHR14269:SF60">
    <property type="entry name" value="CARDIOLIPIN SYNTHASE (CMP-FORMING)"/>
    <property type="match status" value="1"/>
</dbReference>
<evidence type="ECO:0000256" key="13">
    <source>
        <dbReference type="SAM" id="Phobius"/>
    </source>
</evidence>
<dbReference type="InParanoid" id="E4WTD2"/>
<dbReference type="Gene3D" id="1.20.120.1760">
    <property type="match status" value="1"/>
</dbReference>
<evidence type="ECO:0000256" key="12">
    <source>
        <dbReference type="SAM" id="MobiDB-lite"/>
    </source>
</evidence>